<dbReference type="AlphaFoldDB" id="A0A1I7W988"/>
<sequence length="126" mass="14850">MYSDSFISVFSLMSMEAMLLLFVVCYNTSQNRRKHVIFVEGRKKADRLIENKCQSKDIPSFYGITTQQSYVLLENIPRNYICSQPTRFILFRVLSHLMPAKSDEILHERSIWIRNSKSFEFVCLNP</sequence>
<evidence type="ECO:0000313" key="3">
    <source>
        <dbReference type="WBParaSite" id="Hba_01217"/>
    </source>
</evidence>
<keyword evidence="2" id="KW-1185">Reference proteome</keyword>
<reference evidence="3" key="1">
    <citation type="submission" date="2016-11" db="UniProtKB">
        <authorList>
            <consortium name="WormBaseParasite"/>
        </authorList>
    </citation>
    <scope>IDENTIFICATION</scope>
</reference>
<organism evidence="2 3">
    <name type="scientific">Heterorhabditis bacteriophora</name>
    <name type="common">Entomopathogenic nematode worm</name>
    <dbReference type="NCBI Taxonomy" id="37862"/>
    <lineage>
        <taxon>Eukaryota</taxon>
        <taxon>Metazoa</taxon>
        <taxon>Ecdysozoa</taxon>
        <taxon>Nematoda</taxon>
        <taxon>Chromadorea</taxon>
        <taxon>Rhabditida</taxon>
        <taxon>Rhabditina</taxon>
        <taxon>Rhabditomorpha</taxon>
        <taxon>Strongyloidea</taxon>
        <taxon>Heterorhabditidae</taxon>
        <taxon>Heterorhabditis</taxon>
    </lineage>
</organism>
<keyword evidence="1" id="KW-1133">Transmembrane helix</keyword>
<name>A0A1I7W988_HETBA</name>
<protein>
    <submittedName>
        <fullName evidence="3">Secreted protein</fullName>
    </submittedName>
</protein>
<proteinExistence type="predicted"/>
<dbReference type="WBParaSite" id="Hba_01217">
    <property type="protein sequence ID" value="Hba_01217"/>
    <property type="gene ID" value="Hba_01217"/>
</dbReference>
<accession>A0A1I7W988</accession>
<feature type="transmembrane region" description="Helical" evidence="1">
    <location>
        <begin position="6"/>
        <end position="26"/>
    </location>
</feature>
<evidence type="ECO:0000313" key="2">
    <source>
        <dbReference type="Proteomes" id="UP000095283"/>
    </source>
</evidence>
<keyword evidence="1" id="KW-0812">Transmembrane</keyword>
<evidence type="ECO:0000256" key="1">
    <source>
        <dbReference type="SAM" id="Phobius"/>
    </source>
</evidence>
<keyword evidence="1" id="KW-0472">Membrane</keyword>
<dbReference type="Proteomes" id="UP000095283">
    <property type="component" value="Unplaced"/>
</dbReference>